<dbReference type="GO" id="GO:0005524">
    <property type="term" value="F:ATP binding"/>
    <property type="evidence" value="ECO:0007669"/>
    <property type="project" value="UniProtKB-KW"/>
</dbReference>
<dbReference type="PANTHER" id="PTHR43442">
    <property type="entry name" value="GLUCONOKINASE-RELATED"/>
    <property type="match status" value="1"/>
</dbReference>
<dbReference type="NCBIfam" id="TIGR01313">
    <property type="entry name" value="therm_gnt_kin"/>
    <property type="match status" value="1"/>
</dbReference>
<dbReference type="GO" id="GO:0046316">
    <property type="term" value="F:gluconokinase activity"/>
    <property type="evidence" value="ECO:0007669"/>
    <property type="project" value="UniProtKB-EC"/>
</dbReference>
<dbReference type="InterPro" id="IPR027417">
    <property type="entry name" value="P-loop_NTPase"/>
</dbReference>
<dbReference type="Gene3D" id="3.40.50.300">
    <property type="entry name" value="P-loop containing nucleotide triphosphate hydrolases"/>
    <property type="match status" value="1"/>
</dbReference>
<dbReference type="EC" id="2.7.1.12" evidence="3 10"/>
<evidence type="ECO:0000256" key="4">
    <source>
        <dbReference type="ARBA" id="ARBA00022679"/>
    </source>
</evidence>
<keyword evidence="5 10" id="KW-0547">Nucleotide-binding</keyword>
<evidence type="ECO:0000256" key="3">
    <source>
        <dbReference type="ARBA" id="ARBA00012054"/>
    </source>
</evidence>
<evidence type="ECO:0000256" key="10">
    <source>
        <dbReference type="RuleBase" id="RU363066"/>
    </source>
</evidence>
<dbReference type="SUPFAM" id="SSF52540">
    <property type="entry name" value="P-loop containing nucleoside triphosphate hydrolases"/>
    <property type="match status" value="1"/>
</dbReference>
<dbReference type="InterPro" id="IPR006001">
    <property type="entry name" value="Therm_gnt_kin"/>
</dbReference>
<gene>
    <name evidence="11" type="primary">aroK_1</name>
    <name evidence="11" type="ORF">MPRM_10850</name>
</gene>
<evidence type="ECO:0000256" key="8">
    <source>
        <dbReference type="ARBA" id="ARBA00023064"/>
    </source>
</evidence>
<keyword evidence="4 10" id="KW-0808">Transferase</keyword>
<evidence type="ECO:0000256" key="9">
    <source>
        <dbReference type="ARBA" id="ARBA00048090"/>
    </source>
</evidence>
<dbReference type="PANTHER" id="PTHR43442:SF3">
    <property type="entry name" value="GLUCONOKINASE-RELATED"/>
    <property type="match status" value="1"/>
</dbReference>
<proteinExistence type="inferred from homology"/>
<dbReference type="FunFam" id="3.40.50.300:FF:000522">
    <property type="entry name" value="Gluconokinase"/>
    <property type="match status" value="1"/>
</dbReference>
<evidence type="ECO:0000313" key="11">
    <source>
        <dbReference type="EMBL" id="BBZ43804.1"/>
    </source>
</evidence>
<evidence type="ECO:0000313" key="12">
    <source>
        <dbReference type="Proteomes" id="UP000467105"/>
    </source>
</evidence>
<dbReference type="GO" id="GO:0005737">
    <property type="term" value="C:cytoplasm"/>
    <property type="evidence" value="ECO:0007669"/>
    <property type="project" value="TreeGrafter"/>
</dbReference>
<dbReference type="Pfam" id="PF01202">
    <property type="entry name" value="SKI"/>
    <property type="match status" value="1"/>
</dbReference>
<comment type="similarity">
    <text evidence="2 10">Belongs to the gluconokinase GntK/GntV family.</text>
</comment>
<evidence type="ECO:0000256" key="6">
    <source>
        <dbReference type="ARBA" id="ARBA00022777"/>
    </source>
</evidence>
<dbReference type="AlphaFoldDB" id="A0A7I7YRJ8"/>
<evidence type="ECO:0000256" key="2">
    <source>
        <dbReference type="ARBA" id="ARBA00008420"/>
    </source>
</evidence>
<keyword evidence="7 10" id="KW-0067">ATP-binding</keyword>
<organism evidence="11 12">
    <name type="scientific">Mycobacterium parmense</name>
    <dbReference type="NCBI Taxonomy" id="185642"/>
    <lineage>
        <taxon>Bacteria</taxon>
        <taxon>Bacillati</taxon>
        <taxon>Actinomycetota</taxon>
        <taxon>Actinomycetes</taxon>
        <taxon>Mycobacteriales</taxon>
        <taxon>Mycobacteriaceae</taxon>
        <taxon>Mycobacterium</taxon>
        <taxon>Mycobacterium simiae complex</taxon>
    </lineage>
</organism>
<name>A0A7I7YRJ8_9MYCO</name>
<dbReference type="InterPro" id="IPR031322">
    <property type="entry name" value="Shikimate/glucono_kinase"/>
</dbReference>
<dbReference type="EMBL" id="AP022614">
    <property type="protein sequence ID" value="BBZ43804.1"/>
    <property type="molecule type" value="Genomic_DNA"/>
</dbReference>
<comment type="catalytic activity">
    <reaction evidence="9 10">
        <text>D-gluconate + ATP = 6-phospho-D-gluconate + ADP + H(+)</text>
        <dbReference type="Rhea" id="RHEA:19433"/>
        <dbReference type="ChEBI" id="CHEBI:15378"/>
        <dbReference type="ChEBI" id="CHEBI:18391"/>
        <dbReference type="ChEBI" id="CHEBI:30616"/>
        <dbReference type="ChEBI" id="CHEBI:58759"/>
        <dbReference type="ChEBI" id="CHEBI:456216"/>
        <dbReference type="EC" id="2.7.1.12"/>
    </reaction>
</comment>
<comment type="pathway">
    <text evidence="1">Carbohydrate acid metabolism.</text>
</comment>
<reference evidence="11 12" key="1">
    <citation type="journal article" date="2019" name="Emerg. Microbes Infect.">
        <title>Comprehensive subspecies identification of 175 nontuberculous mycobacteria species based on 7547 genomic profiles.</title>
        <authorList>
            <person name="Matsumoto Y."/>
            <person name="Kinjo T."/>
            <person name="Motooka D."/>
            <person name="Nabeya D."/>
            <person name="Jung N."/>
            <person name="Uechi K."/>
            <person name="Horii T."/>
            <person name="Iida T."/>
            <person name="Fujita J."/>
            <person name="Nakamura S."/>
        </authorList>
    </citation>
    <scope>NUCLEOTIDE SEQUENCE [LARGE SCALE GENOMIC DNA]</scope>
    <source>
        <strain evidence="11 12">JCM 14742</strain>
    </source>
</reference>
<keyword evidence="12" id="KW-1185">Reference proteome</keyword>
<evidence type="ECO:0000256" key="7">
    <source>
        <dbReference type="ARBA" id="ARBA00022840"/>
    </source>
</evidence>
<evidence type="ECO:0000256" key="1">
    <source>
        <dbReference type="ARBA" id="ARBA00004761"/>
    </source>
</evidence>
<evidence type="ECO:0000256" key="5">
    <source>
        <dbReference type="ARBA" id="ARBA00022741"/>
    </source>
</evidence>
<sequence length="159" mass="17053">MVMGVSGSGKSTVGAALARRLHVPFADADAMHPPANIAKMTRGQPLTDDDRRPWLDTVGRWLSDHPGGVVSCSALKRSYRDRLRAHCPDVTFLHLAGPQDVIASRLAARRGHFMPATLLQSQFDALEPLGADERGTTVDVGRDVDAIVNAYLADAASRG</sequence>
<keyword evidence="6 10" id="KW-0418">Kinase</keyword>
<dbReference type="GO" id="GO:0019521">
    <property type="term" value="P:D-gluconate metabolic process"/>
    <property type="evidence" value="ECO:0007669"/>
    <property type="project" value="UniProtKB-KW"/>
</dbReference>
<protein>
    <recommendedName>
        <fullName evidence="3 10">Gluconokinase</fullName>
        <ecNumber evidence="3 10">2.7.1.12</ecNumber>
    </recommendedName>
</protein>
<accession>A0A7I7YRJ8</accession>
<dbReference type="CDD" id="cd02021">
    <property type="entry name" value="GntK"/>
    <property type="match status" value="1"/>
</dbReference>
<dbReference type="Proteomes" id="UP000467105">
    <property type="component" value="Chromosome"/>
</dbReference>
<keyword evidence="8" id="KW-0311">Gluconate utilization</keyword>